<comment type="caution">
    <text evidence="3">The sequence shown here is derived from an EMBL/GenBank/DDBJ whole genome shotgun (WGS) entry which is preliminary data.</text>
</comment>
<dbReference type="RefSeq" id="WP_222199725.1">
    <property type="nucleotide sequence ID" value="NZ_JAIMFO010000007.1"/>
</dbReference>
<gene>
    <name evidence="3" type="ORF">K6V98_06580</name>
</gene>
<sequence>MSIGQTYLDLQELDLAISRDSKRLADLPELHELALRRRALAKLRSDALKRIAERKDIETDLSDLAQERKNTEAAVTRAQAQAPTLDHRDIQDLEIRLATLAKQLDRIDFESHSHEEALMRAQERERKLAQQIASLEAAIKTGAAAARESAGALKEAIHQAQNERQARASTLDEAALAQYERAVQQFSGLGVEYLEKNTPSICRTALSAASLADVQRAGEVSQCPYCRRLLVCLQEPQS</sequence>
<organism evidence="3 4">
    <name type="scientific">Collinsella ureilytica</name>
    <dbReference type="NCBI Taxonomy" id="2869515"/>
    <lineage>
        <taxon>Bacteria</taxon>
        <taxon>Bacillati</taxon>
        <taxon>Actinomycetota</taxon>
        <taxon>Coriobacteriia</taxon>
        <taxon>Coriobacteriales</taxon>
        <taxon>Coriobacteriaceae</taxon>
        <taxon>Collinsella</taxon>
    </lineage>
</organism>
<evidence type="ECO:0000259" key="2">
    <source>
        <dbReference type="Pfam" id="PF02591"/>
    </source>
</evidence>
<feature type="coiled-coil region" evidence="1">
    <location>
        <begin position="54"/>
        <end position="163"/>
    </location>
</feature>
<evidence type="ECO:0000313" key="4">
    <source>
        <dbReference type="Proteomes" id="UP000700908"/>
    </source>
</evidence>
<keyword evidence="1" id="KW-0175">Coiled coil</keyword>
<reference evidence="3 4" key="1">
    <citation type="submission" date="2021-08" db="EMBL/GenBank/DDBJ databases">
        <title>Collinsella faecalis sp. nov. isolated from swine faeces.</title>
        <authorList>
            <person name="Oh B.S."/>
            <person name="Lee J.H."/>
        </authorList>
    </citation>
    <scope>NUCLEOTIDE SEQUENCE [LARGE SCALE GENOMIC DNA]</scope>
    <source>
        <strain evidence="3 4">AGMB00827</strain>
    </source>
</reference>
<keyword evidence="4" id="KW-1185">Reference proteome</keyword>
<name>A0ABS7MLN6_9ACTN</name>
<evidence type="ECO:0000313" key="3">
    <source>
        <dbReference type="EMBL" id="MBY4798010.1"/>
    </source>
</evidence>
<dbReference type="Pfam" id="PF02591">
    <property type="entry name" value="Zn_ribbon_9"/>
    <property type="match status" value="1"/>
</dbReference>
<accession>A0ABS7MLN6</accession>
<evidence type="ECO:0000256" key="1">
    <source>
        <dbReference type="SAM" id="Coils"/>
    </source>
</evidence>
<protein>
    <recommendedName>
        <fullName evidence="2">C4-type zinc ribbon domain-containing protein</fullName>
    </recommendedName>
</protein>
<proteinExistence type="predicted"/>
<dbReference type="Gene3D" id="1.10.287.1490">
    <property type="match status" value="1"/>
</dbReference>
<feature type="domain" description="C4-type zinc ribbon" evidence="2">
    <location>
        <begin position="200"/>
        <end position="230"/>
    </location>
</feature>
<dbReference type="InterPro" id="IPR003743">
    <property type="entry name" value="Zf-RING_7"/>
</dbReference>
<dbReference type="Proteomes" id="UP000700908">
    <property type="component" value="Unassembled WGS sequence"/>
</dbReference>
<dbReference type="EMBL" id="JAIMFO010000007">
    <property type="protein sequence ID" value="MBY4798010.1"/>
    <property type="molecule type" value="Genomic_DNA"/>
</dbReference>